<name>A0A521FJJ4_9ACTN</name>
<comment type="subcellular location">
    <subcellularLocation>
        <location evidence="1">Cell membrane</location>
        <topology evidence="1">Multi-pass membrane protein</topology>
    </subcellularLocation>
</comment>
<evidence type="ECO:0000256" key="4">
    <source>
        <dbReference type="ARBA" id="ARBA00022989"/>
    </source>
</evidence>
<dbReference type="RefSeq" id="WP_142460236.1">
    <property type="nucleotide sequence ID" value="NZ_FXTJ01000009.1"/>
</dbReference>
<keyword evidence="5 6" id="KW-0472">Membrane</keyword>
<gene>
    <name evidence="7" type="ORF">SAMN06273567_109171</name>
</gene>
<dbReference type="InterPro" id="IPR019108">
    <property type="entry name" value="Caa3_assmbl_CtaG-rel"/>
</dbReference>
<feature type="transmembrane region" description="Helical" evidence="6">
    <location>
        <begin position="253"/>
        <end position="271"/>
    </location>
</feature>
<evidence type="ECO:0000256" key="3">
    <source>
        <dbReference type="ARBA" id="ARBA00022692"/>
    </source>
</evidence>
<evidence type="ECO:0000313" key="7">
    <source>
        <dbReference type="EMBL" id="SMO96296.1"/>
    </source>
</evidence>
<sequence>MMWMPEQPPTLLRLLTPQLDATSVFPAVALLTLAAYLAGVRSLHARRRQWPWYRTASFVTGIATVLLVTATQVMGYGMMLFSVHMLQKLVLSVLSAMLIMLGAPISLAVRTLPRRGLGAACRRLLLGLLRSRTAKVVAHPAVTTTIFIGSLYGIYFTPLFDVLMRSAAGNVAMLTLFLGTGLLAFGGALGVGPWPHRASPPVRLIELMAPGPLHAFFAVAVMMASRPLVQTFTHAPQGWGVDVMTDQLAAGNIVWGFGEVPTVAAAVIIYAQWVSATRRTAGVTDARADAELDAYNAHLERLAAQATNRR</sequence>
<feature type="transmembrane region" description="Helical" evidence="6">
    <location>
        <begin position="204"/>
        <end position="224"/>
    </location>
</feature>
<keyword evidence="3 6" id="KW-0812">Transmembrane</keyword>
<feature type="transmembrane region" description="Helical" evidence="6">
    <location>
        <begin position="89"/>
        <end position="112"/>
    </location>
</feature>
<evidence type="ECO:0000256" key="1">
    <source>
        <dbReference type="ARBA" id="ARBA00004651"/>
    </source>
</evidence>
<proteinExistence type="predicted"/>
<dbReference type="GO" id="GO:0005886">
    <property type="term" value="C:plasma membrane"/>
    <property type="evidence" value="ECO:0007669"/>
    <property type="project" value="UniProtKB-SubCell"/>
</dbReference>
<keyword evidence="8" id="KW-1185">Reference proteome</keyword>
<accession>A0A521FJJ4</accession>
<dbReference type="EMBL" id="FXTJ01000009">
    <property type="protein sequence ID" value="SMO96296.1"/>
    <property type="molecule type" value="Genomic_DNA"/>
</dbReference>
<evidence type="ECO:0000313" key="8">
    <source>
        <dbReference type="Proteomes" id="UP000317484"/>
    </source>
</evidence>
<protein>
    <submittedName>
        <fullName evidence="7">Putative copper resistance protein D</fullName>
    </submittedName>
</protein>
<evidence type="ECO:0000256" key="5">
    <source>
        <dbReference type="ARBA" id="ARBA00023136"/>
    </source>
</evidence>
<feature type="transmembrane region" description="Helical" evidence="6">
    <location>
        <begin position="52"/>
        <end position="77"/>
    </location>
</feature>
<organism evidence="7 8">
    <name type="scientific">Geodermatophilus aquaeductus</name>
    <dbReference type="NCBI Taxonomy" id="1564161"/>
    <lineage>
        <taxon>Bacteria</taxon>
        <taxon>Bacillati</taxon>
        <taxon>Actinomycetota</taxon>
        <taxon>Actinomycetes</taxon>
        <taxon>Geodermatophilales</taxon>
        <taxon>Geodermatophilaceae</taxon>
        <taxon>Geodermatophilus</taxon>
    </lineage>
</organism>
<dbReference type="Proteomes" id="UP000317484">
    <property type="component" value="Unassembled WGS sequence"/>
</dbReference>
<reference evidence="7 8" key="1">
    <citation type="submission" date="2017-05" db="EMBL/GenBank/DDBJ databases">
        <authorList>
            <person name="Varghese N."/>
            <person name="Submissions S."/>
        </authorList>
    </citation>
    <scope>NUCLEOTIDE SEQUENCE [LARGE SCALE GENOMIC DNA]</scope>
    <source>
        <strain evidence="7 8">DSM 46834</strain>
    </source>
</reference>
<keyword evidence="4 6" id="KW-1133">Transmembrane helix</keyword>
<keyword evidence="2" id="KW-1003">Cell membrane</keyword>
<dbReference type="Pfam" id="PF09678">
    <property type="entry name" value="Caa3_CtaG"/>
    <property type="match status" value="1"/>
</dbReference>
<feature type="transmembrane region" description="Helical" evidence="6">
    <location>
        <begin position="167"/>
        <end position="192"/>
    </location>
</feature>
<evidence type="ECO:0000256" key="2">
    <source>
        <dbReference type="ARBA" id="ARBA00022475"/>
    </source>
</evidence>
<evidence type="ECO:0000256" key="6">
    <source>
        <dbReference type="SAM" id="Phobius"/>
    </source>
</evidence>
<feature type="transmembrane region" description="Helical" evidence="6">
    <location>
        <begin position="20"/>
        <end position="40"/>
    </location>
</feature>
<feature type="transmembrane region" description="Helical" evidence="6">
    <location>
        <begin position="133"/>
        <end position="155"/>
    </location>
</feature>
<dbReference type="AlphaFoldDB" id="A0A521FJJ4"/>